<dbReference type="GO" id="GO:0071949">
    <property type="term" value="F:FAD binding"/>
    <property type="evidence" value="ECO:0007669"/>
    <property type="project" value="InterPro"/>
</dbReference>
<reference evidence="5" key="1">
    <citation type="submission" date="2018-09" db="EMBL/GenBank/DDBJ databases">
        <authorList>
            <person name="Zhu H."/>
        </authorList>
    </citation>
    <scope>NUCLEOTIDE SEQUENCE [LARGE SCALE GENOMIC DNA]</scope>
    <source>
        <strain evidence="5">K1R23-30</strain>
    </source>
</reference>
<keyword evidence="1" id="KW-0285">Flavoprotein</keyword>
<organism evidence="4 5">
    <name type="scientific">Noviherbaspirillum saxi</name>
    <dbReference type="NCBI Taxonomy" id="2320863"/>
    <lineage>
        <taxon>Bacteria</taxon>
        <taxon>Pseudomonadati</taxon>
        <taxon>Pseudomonadota</taxon>
        <taxon>Betaproteobacteria</taxon>
        <taxon>Burkholderiales</taxon>
        <taxon>Oxalobacteraceae</taxon>
        <taxon>Noviherbaspirillum</taxon>
    </lineage>
</organism>
<comment type="caution">
    <text evidence="4">The sequence shown here is derived from an EMBL/GenBank/DDBJ whole genome shotgun (WGS) entry which is preliminary data.</text>
</comment>
<sequence>MDDRNPLSRRKFLALSLAGAGLLSVGMPIPVSAADLLVPNVTGLYIVKVARIISPVSTAEISELVSTWPGRIAVGGGRYSMGGQIAIRDGLHLDMRSMSRVVWFRPEARAVRVQAGMRWRDLQEIIDSHNLAVKTMQSYSNFTVGGSVSVNAHGRYVGNGPICYSVRSLQIVLADGSIIEANRDQNSEIFSAAFGGYGGVGVITEVELELVENLRMERGVEIIPLDQYPDFFKKKIEQDSATILHNADLMPPLFDVPVSVTWRATSKPLTEFNRLIPRGLSYGTEQSMIWALTELPGGAKLQRDIIRPLLLDKPVVKWRNHEASLDVAELEPRTRAVSTYVLQEYFIPIRNFVPFARGMASILRKHDVEALNISIRHSPADKVSILPWAKEEVFSFVLYYKQRTHRRAQEDVGRWTRALIDLALANSGRYYLPYQPHATVKQFNEAYPEAGQFRKIKKSVDAQNKFTNELWNKYLWQT</sequence>
<accession>A0A3A3FIM7</accession>
<dbReference type="Gene3D" id="3.30.465.10">
    <property type="match status" value="1"/>
</dbReference>
<dbReference type="OrthoDB" id="9800184at2"/>
<dbReference type="InterPro" id="IPR016166">
    <property type="entry name" value="FAD-bd_PCMH"/>
</dbReference>
<dbReference type="PROSITE" id="PS51318">
    <property type="entry name" value="TAT"/>
    <property type="match status" value="1"/>
</dbReference>
<dbReference type="PANTHER" id="PTHR43762:SF1">
    <property type="entry name" value="D-ARABINONO-1,4-LACTONE OXIDASE"/>
    <property type="match status" value="1"/>
</dbReference>
<dbReference type="InterPro" id="IPR010031">
    <property type="entry name" value="FAD_lactone_oxidase-like"/>
</dbReference>
<dbReference type="EMBL" id="QYUO01000002">
    <property type="protein sequence ID" value="RJF95343.1"/>
    <property type="molecule type" value="Genomic_DNA"/>
</dbReference>
<dbReference type="PROSITE" id="PS51387">
    <property type="entry name" value="FAD_PCMH"/>
    <property type="match status" value="1"/>
</dbReference>
<protein>
    <submittedName>
        <fullName evidence="4">FAD-binding oxidoreductase</fullName>
    </submittedName>
</protein>
<evidence type="ECO:0000313" key="5">
    <source>
        <dbReference type="Proteomes" id="UP000265955"/>
    </source>
</evidence>
<dbReference type="InterPro" id="IPR016164">
    <property type="entry name" value="FAD-linked_Oxase-like_C"/>
</dbReference>
<dbReference type="SUPFAM" id="SSF55103">
    <property type="entry name" value="FAD-linked oxidases, C-terminal domain"/>
    <property type="match status" value="1"/>
</dbReference>
<dbReference type="InterPro" id="IPR006094">
    <property type="entry name" value="Oxid_FAD_bind_N"/>
</dbReference>
<dbReference type="InterPro" id="IPR006311">
    <property type="entry name" value="TAT_signal"/>
</dbReference>
<feature type="domain" description="FAD-binding PCMH-type" evidence="3">
    <location>
        <begin position="45"/>
        <end position="213"/>
    </location>
</feature>
<dbReference type="SUPFAM" id="SSF56176">
    <property type="entry name" value="FAD-binding/transporter-associated domain-like"/>
    <property type="match status" value="1"/>
</dbReference>
<dbReference type="AlphaFoldDB" id="A0A3A3FIM7"/>
<name>A0A3A3FIM7_9BURK</name>
<evidence type="ECO:0000256" key="2">
    <source>
        <dbReference type="ARBA" id="ARBA00022827"/>
    </source>
</evidence>
<evidence type="ECO:0000259" key="3">
    <source>
        <dbReference type="PROSITE" id="PS51387"/>
    </source>
</evidence>
<gene>
    <name evidence="4" type="ORF">D3871_18095</name>
</gene>
<dbReference type="Pfam" id="PF01565">
    <property type="entry name" value="FAD_binding_4"/>
    <property type="match status" value="1"/>
</dbReference>
<keyword evidence="5" id="KW-1185">Reference proteome</keyword>
<dbReference type="GO" id="GO:0016899">
    <property type="term" value="F:oxidoreductase activity, acting on the CH-OH group of donors, oxygen as acceptor"/>
    <property type="evidence" value="ECO:0007669"/>
    <property type="project" value="InterPro"/>
</dbReference>
<evidence type="ECO:0000313" key="4">
    <source>
        <dbReference type="EMBL" id="RJF95343.1"/>
    </source>
</evidence>
<evidence type="ECO:0000256" key="1">
    <source>
        <dbReference type="ARBA" id="ARBA00022630"/>
    </source>
</evidence>
<dbReference type="Proteomes" id="UP000265955">
    <property type="component" value="Unassembled WGS sequence"/>
</dbReference>
<keyword evidence="2" id="KW-0274">FAD</keyword>
<dbReference type="RefSeq" id="WP_119770493.1">
    <property type="nucleotide sequence ID" value="NZ_QYUO01000002.1"/>
</dbReference>
<dbReference type="InterPro" id="IPR016169">
    <property type="entry name" value="FAD-bd_PCMH_sub2"/>
</dbReference>
<dbReference type="InterPro" id="IPR036318">
    <property type="entry name" value="FAD-bd_PCMH-like_sf"/>
</dbReference>
<dbReference type="PANTHER" id="PTHR43762">
    <property type="entry name" value="L-GULONOLACTONE OXIDASE"/>
    <property type="match status" value="1"/>
</dbReference>
<proteinExistence type="predicted"/>